<dbReference type="Pfam" id="PF13699">
    <property type="entry name" value="eCIS_core"/>
    <property type="match status" value="1"/>
</dbReference>
<comment type="caution">
    <text evidence="2">The sequence shown here is derived from an EMBL/GenBank/DDBJ whole genome shotgun (WGS) entry which is preliminary data.</text>
</comment>
<proteinExistence type="predicted"/>
<sequence>MRPLFQRFGCTRAKARDVRGRSEGGRGDRPVLSRMLRWYHHAMRTLNPGQSLPPSLRHRLEDAFQVDLSTVRLQLDDSPLRVGALAMTRGETITLVPECYQPETLEGMELLGHEVAHVLQQRQRERGAPVSGLLVAPALEAEADLAGARVARGLGAAWLGKGADAPSSGRVLQPKLVIYSSNFIAVARMKLALLSITGDGFLTFGPEQSKVTEVQLAARIRPDPRKYGRALVSRIIQSDRMARITHATGTQSTQSLPDCIPDHQHPDKSKYFWSFHSFLKTEIAPDKSAFGTDNAKLLAAASDGTGCDVTAWWNTDDIATTDEDADGWPSRQELPKQYRWIALAHELIHADRIQRGVVIWDRINCKTKKKHGLPWDIVQENGKTHAKRDEYLGLSGIADEMFVVGFKPGAQSNLAGVTFDGTEITENMIREENHFRLRGQYP</sequence>
<accession>A0A3A8PQH0</accession>
<dbReference type="InterPro" id="IPR025295">
    <property type="entry name" value="eCIS_core_dom"/>
</dbReference>
<evidence type="ECO:0000259" key="1">
    <source>
        <dbReference type="Pfam" id="PF13699"/>
    </source>
</evidence>
<gene>
    <name evidence="2" type="ORF">D7V93_24920</name>
</gene>
<reference evidence="3" key="1">
    <citation type="submission" date="2018-09" db="EMBL/GenBank/DDBJ databases">
        <authorList>
            <person name="Livingstone P.G."/>
            <person name="Whitworth D.E."/>
        </authorList>
    </citation>
    <scope>NUCLEOTIDE SEQUENCE [LARGE SCALE GENOMIC DNA]</scope>
    <source>
        <strain evidence="3">CA051B</strain>
    </source>
</reference>
<keyword evidence="3" id="KW-1185">Reference proteome</keyword>
<protein>
    <submittedName>
        <fullName evidence="2">DUF4157 domain-containing protein</fullName>
    </submittedName>
</protein>
<dbReference type="EMBL" id="RAWB01000288">
    <property type="protein sequence ID" value="RKH54722.1"/>
    <property type="molecule type" value="Genomic_DNA"/>
</dbReference>
<organism evidence="2 3">
    <name type="scientific">Corallococcus llansteffanensis</name>
    <dbReference type="NCBI Taxonomy" id="2316731"/>
    <lineage>
        <taxon>Bacteria</taxon>
        <taxon>Pseudomonadati</taxon>
        <taxon>Myxococcota</taxon>
        <taxon>Myxococcia</taxon>
        <taxon>Myxococcales</taxon>
        <taxon>Cystobacterineae</taxon>
        <taxon>Myxococcaceae</taxon>
        <taxon>Corallococcus</taxon>
    </lineage>
</organism>
<evidence type="ECO:0000313" key="3">
    <source>
        <dbReference type="Proteomes" id="UP000272888"/>
    </source>
</evidence>
<dbReference type="AlphaFoldDB" id="A0A3A8PQH0"/>
<feature type="domain" description="eCIS core" evidence="1">
    <location>
        <begin position="52"/>
        <end position="123"/>
    </location>
</feature>
<evidence type="ECO:0000313" key="2">
    <source>
        <dbReference type="EMBL" id="RKH54722.1"/>
    </source>
</evidence>
<dbReference type="Proteomes" id="UP000272888">
    <property type="component" value="Unassembled WGS sequence"/>
</dbReference>
<name>A0A3A8PQH0_9BACT</name>